<protein>
    <submittedName>
        <fullName evidence="2">Uncharacterized protein</fullName>
    </submittedName>
</protein>
<organism evidence="2 3">
    <name type="scientific">Nocardioides marinquilinus</name>
    <dbReference type="NCBI Taxonomy" id="1210400"/>
    <lineage>
        <taxon>Bacteria</taxon>
        <taxon>Bacillati</taxon>
        <taxon>Actinomycetota</taxon>
        <taxon>Actinomycetes</taxon>
        <taxon>Propionibacteriales</taxon>
        <taxon>Nocardioidaceae</taxon>
        <taxon>Nocardioides</taxon>
    </lineage>
</organism>
<sequence length="66" mass="7229">MSSVHSLHSCYDHEEPLHVTIIGGTPSARSSVDDEAAWQDSTPDRPAAAHAADRRHRPVTPEKDQT</sequence>
<reference evidence="3" key="1">
    <citation type="journal article" date="2019" name="Int. J. Syst. Evol. Microbiol.">
        <title>The Global Catalogue of Microorganisms (GCM) 10K type strain sequencing project: providing services to taxonomists for standard genome sequencing and annotation.</title>
        <authorList>
            <consortium name="The Broad Institute Genomics Platform"/>
            <consortium name="The Broad Institute Genome Sequencing Center for Infectious Disease"/>
            <person name="Wu L."/>
            <person name="Ma J."/>
        </authorList>
    </citation>
    <scope>NUCLEOTIDE SEQUENCE [LARGE SCALE GENOMIC DNA]</scope>
    <source>
        <strain evidence="3">JCM 18459</strain>
    </source>
</reference>
<evidence type="ECO:0000313" key="3">
    <source>
        <dbReference type="Proteomes" id="UP001500221"/>
    </source>
</evidence>
<accession>A0ABP9P457</accession>
<keyword evidence="3" id="KW-1185">Reference proteome</keyword>
<proteinExistence type="predicted"/>
<dbReference type="Proteomes" id="UP001500221">
    <property type="component" value="Unassembled WGS sequence"/>
</dbReference>
<name>A0ABP9P457_9ACTN</name>
<evidence type="ECO:0000313" key="2">
    <source>
        <dbReference type="EMBL" id="GAA5140547.1"/>
    </source>
</evidence>
<gene>
    <name evidence="2" type="ORF">GCM10023340_00830</name>
</gene>
<evidence type="ECO:0000256" key="1">
    <source>
        <dbReference type="SAM" id="MobiDB-lite"/>
    </source>
</evidence>
<dbReference type="EMBL" id="BAABKG010000001">
    <property type="protein sequence ID" value="GAA5140547.1"/>
    <property type="molecule type" value="Genomic_DNA"/>
</dbReference>
<feature type="region of interest" description="Disordered" evidence="1">
    <location>
        <begin position="21"/>
        <end position="66"/>
    </location>
</feature>
<comment type="caution">
    <text evidence="2">The sequence shown here is derived from an EMBL/GenBank/DDBJ whole genome shotgun (WGS) entry which is preliminary data.</text>
</comment>